<keyword evidence="4 10" id="KW-0117">Actin capping</keyword>
<comment type="caution">
    <text evidence="12">The sequence shown here is derived from an EMBL/GenBank/DDBJ whole genome shotgun (WGS) entry which is preliminary data.</text>
</comment>
<gene>
    <name evidence="12" type="primary">CAPZB</name>
    <name evidence="12" type="ORF">O9K51_00440</name>
</gene>
<accession>A0AB34G217</accession>
<comment type="subunit">
    <text evidence="10">Heterodimer of an alpha and a beta subunit.</text>
</comment>
<dbReference type="InterPro" id="IPR043175">
    <property type="entry name" value="CAPZB_N"/>
</dbReference>
<comment type="similarity">
    <text evidence="2 10">Belongs to the F-actin-capping protein beta subunit family.</text>
</comment>
<evidence type="ECO:0000313" key="13">
    <source>
        <dbReference type="Proteomes" id="UP001163105"/>
    </source>
</evidence>
<evidence type="ECO:0000256" key="9">
    <source>
        <dbReference type="ARBA" id="ARBA00044965"/>
    </source>
</evidence>
<protein>
    <recommendedName>
        <fullName evidence="3 10">F-actin-capping protein subunit beta</fullName>
    </recommendedName>
</protein>
<dbReference type="Gene3D" id="1.20.58.570">
    <property type="match status" value="1"/>
</dbReference>
<keyword evidence="7 10" id="KW-0206">Cytoskeleton</keyword>
<dbReference type="EMBL" id="JAQHRD010000001">
    <property type="protein sequence ID" value="KAJ6445677.1"/>
    <property type="molecule type" value="Genomic_DNA"/>
</dbReference>
<feature type="region of interest" description="Disordered" evidence="11">
    <location>
        <begin position="104"/>
        <end position="139"/>
    </location>
</feature>
<feature type="compositionally biased region" description="Gly residues" evidence="11">
    <location>
        <begin position="122"/>
        <end position="136"/>
    </location>
</feature>
<reference evidence="12" key="1">
    <citation type="submission" date="2023-01" db="EMBL/GenBank/DDBJ databases">
        <title>The growth and conidiation of Purpureocillium lavendulum are regulated by nitrogen source and histone H3K14 acetylation.</title>
        <authorList>
            <person name="Tang P."/>
            <person name="Han J."/>
            <person name="Zhang C."/>
            <person name="Tang P."/>
            <person name="Qi F."/>
            <person name="Zhang K."/>
            <person name="Liang L."/>
        </authorList>
    </citation>
    <scope>NUCLEOTIDE SEQUENCE</scope>
    <source>
        <strain evidence="12">YMF1.00683</strain>
    </source>
</reference>
<dbReference type="GO" id="GO:0008290">
    <property type="term" value="C:F-actin capping protein complex"/>
    <property type="evidence" value="ECO:0007669"/>
    <property type="project" value="UniProtKB-UniRule"/>
</dbReference>
<proteinExistence type="inferred from homology"/>
<comment type="function">
    <text evidence="8 10">F-actin-capping proteins bind in a Ca(2+)-independent manner to the fast growing ends of actin filaments (barbed end) thereby blocking the exchange of subunits at these ends. Unlike other capping proteins (such as gelsolin and severin), these proteins do not sever actin filaments.</text>
</comment>
<dbReference type="FunFam" id="3.90.1150.210:FF:000005">
    <property type="entry name" value="F-actin-capping protein subunit beta"/>
    <property type="match status" value="1"/>
</dbReference>
<dbReference type="SUPFAM" id="SSF90096">
    <property type="entry name" value="Subunits of heterodimeric actin filament capping protein Capz"/>
    <property type="match status" value="1"/>
</dbReference>
<evidence type="ECO:0000256" key="1">
    <source>
        <dbReference type="ARBA" id="ARBA00004134"/>
    </source>
</evidence>
<sequence>MGIPCILIPTANPNHEDGWTPPEPRLQPLSTSAMAAAADPFDSALDLLRRLNPKHTADHLNAIISLAPDLTEDLLSSVDQPLAVRRCRQTGREYLLCDYNRDGDSHRSPWSNQFDPPLDEAGAGGVGADGNEGAGEGAVPSERVRRMEIKANEAFDIYRELYYEGGVSSVYFWNLDDGFAGVVLLKKSRRTAATPGGSSEGVWDSIHVFEAIERGRTTHYKLTSTVILSLSTAEGSIGDMDLSGNMTRQVEQDLPVDSDESHIANVGRLVEDMELKMRNLLQDVYFGKAKDVVGDLRSVGSLSDGARDRETQREIIGSMRR</sequence>
<dbReference type="FunFam" id="1.20.58.570:FF:000001">
    <property type="entry name" value="F-actin-capping protein subunit beta"/>
    <property type="match status" value="1"/>
</dbReference>
<evidence type="ECO:0000256" key="7">
    <source>
        <dbReference type="ARBA" id="ARBA00023212"/>
    </source>
</evidence>
<name>A0AB34G217_9HYPO</name>
<dbReference type="GO" id="GO:0000902">
    <property type="term" value="P:cell morphogenesis"/>
    <property type="evidence" value="ECO:0007669"/>
    <property type="project" value="TreeGrafter"/>
</dbReference>
<dbReference type="Gene3D" id="3.90.1150.210">
    <property type="entry name" value="F-actin capping protein, beta subunit"/>
    <property type="match status" value="1"/>
</dbReference>
<feature type="region of interest" description="Disordered" evidence="11">
    <location>
        <begin position="300"/>
        <end position="321"/>
    </location>
</feature>
<dbReference type="PANTHER" id="PTHR10619:SF0">
    <property type="entry name" value="F-ACTIN-CAPPING PROTEIN SUBUNIT BETA ISOFORMS 1 AND 2"/>
    <property type="match status" value="1"/>
</dbReference>
<evidence type="ECO:0000256" key="4">
    <source>
        <dbReference type="ARBA" id="ARBA00022467"/>
    </source>
</evidence>
<dbReference type="Pfam" id="PF01115">
    <property type="entry name" value="F_actin_cap_B"/>
    <property type="match status" value="1"/>
</dbReference>
<dbReference type="GO" id="GO:0051016">
    <property type="term" value="P:barbed-end actin filament capping"/>
    <property type="evidence" value="ECO:0007669"/>
    <property type="project" value="UniProtKB-UniRule"/>
</dbReference>
<comment type="subcellular location">
    <subcellularLocation>
        <location evidence="1">Cytoplasm</location>
        <location evidence="1">Cytoskeleton</location>
        <location evidence="1">Actin patch</location>
    </subcellularLocation>
</comment>
<dbReference type="PANTHER" id="PTHR10619">
    <property type="entry name" value="F-ACTIN-CAPPING PROTEIN SUBUNIT BETA"/>
    <property type="match status" value="1"/>
</dbReference>
<evidence type="ECO:0000256" key="8">
    <source>
        <dbReference type="ARBA" id="ARBA00025389"/>
    </source>
</evidence>
<dbReference type="GO" id="GO:0030036">
    <property type="term" value="P:actin cytoskeleton organization"/>
    <property type="evidence" value="ECO:0007669"/>
    <property type="project" value="InterPro"/>
</dbReference>
<dbReference type="AlphaFoldDB" id="A0AB34G217"/>
<comment type="subunit">
    <text evidence="9">Component of the F-actin capping complex, composed of a heterodimer of an alpha and a beta subunit.</text>
</comment>
<evidence type="ECO:0000256" key="6">
    <source>
        <dbReference type="ARBA" id="ARBA00023203"/>
    </source>
</evidence>
<evidence type="ECO:0000256" key="5">
    <source>
        <dbReference type="ARBA" id="ARBA00022490"/>
    </source>
</evidence>
<dbReference type="PROSITE" id="PS00231">
    <property type="entry name" value="F_ACTIN_CAPPING_BETA"/>
    <property type="match status" value="1"/>
</dbReference>
<keyword evidence="13" id="KW-1185">Reference proteome</keyword>
<dbReference type="InterPro" id="IPR001698">
    <property type="entry name" value="CAPZB"/>
</dbReference>
<dbReference type="InterPro" id="IPR019771">
    <property type="entry name" value="F-actin_capping_bsu_CS"/>
</dbReference>
<keyword evidence="6 10" id="KW-0009">Actin-binding</keyword>
<evidence type="ECO:0000313" key="12">
    <source>
        <dbReference type="EMBL" id="KAJ6445677.1"/>
    </source>
</evidence>
<evidence type="ECO:0000256" key="2">
    <source>
        <dbReference type="ARBA" id="ARBA00006039"/>
    </source>
</evidence>
<keyword evidence="5 10" id="KW-0963">Cytoplasm</keyword>
<dbReference type="Proteomes" id="UP001163105">
    <property type="component" value="Unassembled WGS sequence"/>
</dbReference>
<organism evidence="12 13">
    <name type="scientific">Purpureocillium lavendulum</name>
    <dbReference type="NCBI Taxonomy" id="1247861"/>
    <lineage>
        <taxon>Eukaryota</taxon>
        <taxon>Fungi</taxon>
        <taxon>Dikarya</taxon>
        <taxon>Ascomycota</taxon>
        <taxon>Pezizomycotina</taxon>
        <taxon>Sordariomycetes</taxon>
        <taxon>Hypocreomycetidae</taxon>
        <taxon>Hypocreales</taxon>
        <taxon>Ophiocordycipitaceae</taxon>
        <taxon>Purpureocillium</taxon>
    </lineage>
</organism>
<dbReference type="InterPro" id="IPR042276">
    <property type="entry name" value="CapZ_alpha/beta_2"/>
</dbReference>
<dbReference type="GO" id="GO:0030479">
    <property type="term" value="C:actin cortical patch"/>
    <property type="evidence" value="ECO:0007669"/>
    <property type="project" value="UniProtKB-SubCell"/>
</dbReference>
<evidence type="ECO:0000256" key="3">
    <source>
        <dbReference type="ARBA" id="ARBA00021859"/>
    </source>
</evidence>
<evidence type="ECO:0000256" key="10">
    <source>
        <dbReference type="RuleBase" id="RU365078"/>
    </source>
</evidence>
<dbReference type="GO" id="GO:0051015">
    <property type="term" value="F:actin filament binding"/>
    <property type="evidence" value="ECO:0007669"/>
    <property type="project" value="TreeGrafter"/>
</dbReference>
<dbReference type="PRINTS" id="PR00192">
    <property type="entry name" value="FACTINCAPB"/>
</dbReference>
<evidence type="ECO:0000256" key="11">
    <source>
        <dbReference type="SAM" id="MobiDB-lite"/>
    </source>
</evidence>
<dbReference type="InterPro" id="IPR037282">
    <property type="entry name" value="CapZ_alpha/beta"/>
</dbReference>